<reference evidence="2" key="1">
    <citation type="submission" date="2020-05" db="UniProtKB">
        <authorList>
            <consortium name="EnsemblMetazoa"/>
        </authorList>
    </citation>
    <scope>IDENTIFICATION</scope>
    <source>
        <strain evidence="2">Jacobina</strain>
    </source>
</reference>
<evidence type="ECO:0000259" key="1">
    <source>
        <dbReference type="Pfam" id="PF12717"/>
    </source>
</evidence>
<dbReference type="SUPFAM" id="SSF48371">
    <property type="entry name" value="ARM repeat"/>
    <property type="match status" value="1"/>
</dbReference>
<dbReference type="InterPro" id="IPR016024">
    <property type="entry name" value="ARM-type_fold"/>
</dbReference>
<dbReference type="VEuPathDB" id="VectorBase:LLOJ002958"/>
<proteinExistence type="predicted"/>
<organism evidence="2 3">
    <name type="scientific">Lutzomyia longipalpis</name>
    <name type="common">Sand fly</name>
    <dbReference type="NCBI Taxonomy" id="7200"/>
    <lineage>
        <taxon>Eukaryota</taxon>
        <taxon>Metazoa</taxon>
        <taxon>Ecdysozoa</taxon>
        <taxon>Arthropoda</taxon>
        <taxon>Hexapoda</taxon>
        <taxon>Insecta</taxon>
        <taxon>Pterygota</taxon>
        <taxon>Neoptera</taxon>
        <taxon>Endopterygota</taxon>
        <taxon>Diptera</taxon>
        <taxon>Nematocera</taxon>
        <taxon>Psychodoidea</taxon>
        <taxon>Psychodidae</taxon>
        <taxon>Lutzomyia</taxon>
        <taxon>Lutzomyia</taxon>
    </lineage>
</organism>
<dbReference type="Pfam" id="PF12717">
    <property type="entry name" value="Cnd1"/>
    <property type="match status" value="1"/>
</dbReference>
<dbReference type="Gene3D" id="1.25.10.10">
    <property type="entry name" value="Leucine-rich Repeat Variant"/>
    <property type="match status" value="1"/>
</dbReference>
<sequence length="861" mass="98527">MCESDQQPIYHLFQQLSTFFDDHLDAEQLTEVLAAEDASSQLQGIQLLQKVKDDASCSSILLEITSEMRNIRNYVHFNQSDGEKSDRELSTVSWDKVLREIKKDSYLTFIQCLVGVLGVDFHDKISRKLGCLAGDCFVLTLVIPGAKRCGVFEESLLQTIAEYPKYLEDGNLSKQEVNEFKIFLLTLLEDLQFLFKHVSLEEFEDLRTAICVSMKNIILFFYQNGYKAAIDCSLTRKAYEMLKDLCAALHGDTTKNLTKIFSLTTVLHNHSASGIRNTQDMPHSDSISGFFIYLLDQFPTNTTQVLTTFIEATLSNPEENIRAEQYSATLEIAVKYEKAIFEKCNVSIVPYLERLVCSEDATQRANGTDFLSRIALIDCQVNWSIFQEEVSKIPREVKILQLLLTKTIDVNNNVKMKALSGLTKIFSGGNRNTQKILRALLKNPPERDEEIPGIEEVTEVAEEFPNYLFHLLQSSLAHVRKNSLTLLENLLAWNEKLLESGGFFEELARLVDDSSSLVRRQIISTLNTLMKTFPQKEVVIKGWTRCILRLMRDNDGKIVDAAMESLKMVIFDNIERHEDSSTTAAQMPWITLRTMMQQEQRKVLRSAMDSWIRNSIVTQKTLGIIESHTNTENATEAWLLLSLVAPKMHTKDPDRVVLAFVDTLNSSSANLVNQHFMLEIIHAWMPHFSRTTLNNLYNPIQRHLSEGNLPTSLVSPLYNVCLKQRQSAEMEHDREWIITLNAIAEDFVWTHRLQLTSSEWEINQKMVNFLYIYSETSMDLTQKPRQRFLDFFYQLLRECRVTQASNPEKCCTLVIFVSRLAIRDTDIAAEVLPELGKLLKTTQHKSVACNIIVALTNLCKK</sequence>
<keyword evidence="3" id="KW-1185">Reference proteome</keyword>
<dbReference type="EMBL" id="AJWK01009652">
    <property type="status" value="NOT_ANNOTATED_CDS"/>
    <property type="molecule type" value="Genomic_DNA"/>
</dbReference>
<dbReference type="VEuPathDB" id="VectorBase:LLONM1_007653"/>
<dbReference type="Proteomes" id="UP000092461">
    <property type="component" value="Unassembled WGS sequence"/>
</dbReference>
<dbReference type="AlphaFoldDB" id="A0A1B0CF38"/>
<protein>
    <recommendedName>
        <fullName evidence="1">Condensin complex subunit 1 C-terminal domain-containing protein</fullName>
    </recommendedName>
</protein>
<accession>A0A1B0CF38</accession>
<evidence type="ECO:0000313" key="3">
    <source>
        <dbReference type="Proteomes" id="UP000092461"/>
    </source>
</evidence>
<dbReference type="EnsemblMetazoa" id="LLOJ002958-RA">
    <property type="protein sequence ID" value="LLOJ002958-PA"/>
    <property type="gene ID" value="LLOJ002958"/>
</dbReference>
<dbReference type="InterPro" id="IPR032682">
    <property type="entry name" value="Cnd1_C"/>
</dbReference>
<feature type="domain" description="Condensin complex subunit 1 C-terminal" evidence="1">
    <location>
        <begin position="457"/>
        <end position="583"/>
    </location>
</feature>
<dbReference type="InterPro" id="IPR011989">
    <property type="entry name" value="ARM-like"/>
</dbReference>
<name>A0A1B0CF38_LUTLO</name>
<evidence type="ECO:0000313" key="2">
    <source>
        <dbReference type="EnsemblMetazoa" id="LLOJ002958-PA"/>
    </source>
</evidence>